<protein>
    <submittedName>
        <fullName evidence="1">C6 zinc finger domain protein</fullName>
    </submittedName>
</protein>
<reference evidence="1 2" key="1">
    <citation type="journal article" date="2020" name="Phytopathology">
        <title>Genome Sequence Resources of Colletotrichum truncatum, C. plurivorum, C. musicola, and C. sojae: Four Species Pathogenic to Soybean (Glycine max).</title>
        <authorList>
            <person name="Rogerio F."/>
            <person name="Boufleur T.R."/>
            <person name="Ciampi-Guillardi M."/>
            <person name="Sukno S.A."/>
            <person name="Thon M.R."/>
            <person name="Massola Junior N.S."/>
            <person name="Baroncelli R."/>
        </authorList>
    </citation>
    <scope>NUCLEOTIDE SEQUENCE [LARGE SCALE GENOMIC DNA]</scope>
    <source>
        <strain evidence="1 2">CMES1059</strain>
    </source>
</reference>
<evidence type="ECO:0000313" key="1">
    <source>
        <dbReference type="EMBL" id="KAL0935978.1"/>
    </source>
</evidence>
<proteinExistence type="predicted"/>
<organism evidence="1 2">
    <name type="scientific">Colletotrichum truncatum</name>
    <name type="common">Anthracnose fungus</name>
    <name type="synonym">Colletotrichum capsici</name>
    <dbReference type="NCBI Taxonomy" id="5467"/>
    <lineage>
        <taxon>Eukaryota</taxon>
        <taxon>Fungi</taxon>
        <taxon>Dikarya</taxon>
        <taxon>Ascomycota</taxon>
        <taxon>Pezizomycotina</taxon>
        <taxon>Sordariomycetes</taxon>
        <taxon>Hypocreomycetidae</taxon>
        <taxon>Glomerellales</taxon>
        <taxon>Glomerellaceae</taxon>
        <taxon>Colletotrichum</taxon>
        <taxon>Colletotrichum truncatum species complex</taxon>
    </lineage>
</organism>
<name>A0ACC3YVK9_COLTU</name>
<sequence length="451" mass="51408">MTEKAMFYHVRRYTITGFKNISVLEKLWKNYIVPLGYYTDSVKHALIALGCSHRTFLGYYVDDYLLTDPQALKTFASQQYTKAIHYTARDMQELSPITVRTSLVCCLVFVCFEIVQGHYDKAMQHLRSGSNILMSLSQAAANVETTPTSSYQKCMVETVQKYYDQLCDIADMFNCIGCDTAFLLEDGGVIPDLSFFHRSPGDEDTSKPYSSATEARYDLYRVDQAFGAAVGYSFRGNMPTSWNTFLNMPTDSDAINDDAWSAAWTSGRYFFDLWNARFNAYHLQLKSSSSVSKSELWEARLLAFIQKDWTVMIKCCEAPSPQPPHRGLIEELLEEAEALVNSEEGRLENPVFTLVADMIPRMVFITAVTTELDLQQRAITLLHSMRRKEGMWDSREIASVMQSILTARQCGIWDAEYEKVSLPRLARILLSLKLYDDHCRLPLATLVDQNV</sequence>
<dbReference type="EMBL" id="VUJX02000005">
    <property type="protein sequence ID" value="KAL0935978.1"/>
    <property type="molecule type" value="Genomic_DNA"/>
</dbReference>
<accession>A0ACC3YVK9</accession>
<dbReference type="Proteomes" id="UP000805649">
    <property type="component" value="Unassembled WGS sequence"/>
</dbReference>
<evidence type="ECO:0000313" key="2">
    <source>
        <dbReference type="Proteomes" id="UP000805649"/>
    </source>
</evidence>
<gene>
    <name evidence="1" type="ORF">CTRU02_208193</name>
</gene>
<keyword evidence="2" id="KW-1185">Reference proteome</keyword>
<comment type="caution">
    <text evidence="1">The sequence shown here is derived from an EMBL/GenBank/DDBJ whole genome shotgun (WGS) entry which is preliminary data.</text>
</comment>